<evidence type="ECO:0000313" key="3">
    <source>
        <dbReference type="Proteomes" id="UP000275846"/>
    </source>
</evidence>
<evidence type="ECO:0000313" key="2">
    <source>
        <dbReference type="EMBL" id="VDL91512.1"/>
    </source>
</evidence>
<reference evidence="4" key="1">
    <citation type="submission" date="2016-06" db="UniProtKB">
        <authorList>
            <consortium name="WormBaseParasite"/>
        </authorList>
    </citation>
    <scope>IDENTIFICATION</scope>
</reference>
<feature type="transmembrane region" description="Helical" evidence="1">
    <location>
        <begin position="20"/>
        <end position="45"/>
    </location>
</feature>
<keyword evidence="1" id="KW-0472">Membrane</keyword>
<keyword evidence="3" id="KW-1185">Reference proteome</keyword>
<proteinExistence type="predicted"/>
<dbReference type="Proteomes" id="UP000275846">
    <property type="component" value="Unassembled WGS sequence"/>
</dbReference>
<dbReference type="AlphaFoldDB" id="A0A183SLM9"/>
<dbReference type="WBParaSite" id="SSLN_0000529001-mRNA-1">
    <property type="protein sequence ID" value="SSLN_0000529001-mRNA-1"/>
    <property type="gene ID" value="SSLN_0000529001"/>
</dbReference>
<evidence type="ECO:0000313" key="4">
    <source>
        <dbReference type="WBParaSite" id="SSLN_0000529001-mRNA-1"/>
    </source>
</evidence>
<keyword evidence="1" id="KW-1133">Transmembrane helix</keyword>
<sequence>MGIADVLTEFFQAGIKTGLLLLLLLLILLLIFLRVLRVLLLLLLLQSSRSSGVARGPLLASYSFKRRRTQPKFHEQL</sequence>
<accession>A0A183SLM9</accession>
<keyword evidence="1" id="KW-0812">Transmembrane</keyword>
<gene>
    <name evidence="2" type="ORF">SSLN_LOCUS5127</name>
</gene>
<protein>
    <submittedName>
        <fullName evidence="4">ORF3</fullName>
    </submittedName>
</protein>
<reference evidence="2 3" key="2">
    <citation type="submission" date="2018-11" db="EMBL/GenBank/DDBJ databases">
        <authorList>
            <consortium name="Pathogen Informatics"/>
        </authorList>
    </citation>
    <scope>NUCLEOTIDE SEQUENCE [LARGE SCALE GENOMIC DNA]</scope>
    <source>
        <strain evidence="2 3">NST_G2</strain>
    </source>
</reference>
<organism evidence="4">
    <name type="scientific">Schistocephalus solidus</name>
    <name type="common">Tapeworm</name>
    <dbReference type="NCBI Taxonomy" id="70667"/>
    <lineage>
        <taxon>Eukaryota</taxon>
        <taxon>Metazoa</taxon>
        <taxon>Spiralia</taxon>
        <taxon>Lophotrochozoa</taxon>
        <taxon>Platyhelminthes</taxon>
        <taxon>Cestoda</taxon>
        <taxon>Eucestoda</taxon>
        <taxon>Diphyllobothriidea</taxon>
        <taxon>Diphyllobothriidae</taxon>
        <taxon>Schistocephalus</taxon>
    </lineage>
</organism>
<dbReference type="EMBL" id="UYSU01033125">
    <property type="protein sequence ID" value="VDL91512.1"/>
    <property type="molecule type" value="Genomic_DNA"/>
</dbReference>
<evidence type="ECO:0000256" key="1">
    <source>
        <dbReference type="SAM" id="Phobius"/>
    </source>
</evidence>
<name>A0A183SLM9_SCHSO</name>